<evidence type="ECO:0000313" key="1">
    <source>
        <dbReference type="EMBL" id="RHK49120.1"/>
    </source>
</evidence>
<evidence type="ECO:0000313" key="2">
    <source>
        <dbReference type="Proteomes" id="UP000286598"/>
    </source>
</evidence>
<proteinExistence type="predicted"/>
<name>A0A415GIQ9_9BACT</name>
<keyword evidence="2" id="KW-1185">Reference proteome</keyword>
<reference evidence="1 2" key="1">
    <citation type="submission" date="2018-08" db="EMBL/GenBank/DDBJ databases">
        <title>A genome reference for cultivated species of the human gut microbiota.</title>
        <authorList>
            <person name="Zou Y."/>
            <person name="Xue W."/>
            <person name="Luo G."/>
        </authorList>
    </citation>
    <scope>NUCLEOTIDE SEQUENCE [LARGE SCALE GENOMIC DNA]</scope>
    <source>
        <strain evidence="1 2">AF42-9</strain>
    </source>
</reference>
<gene>
    <name evidence="1" type="ORF">DW060_09390</name>
</gene>
<dbReference type="EMBL" id="QRNO01000048">
    <property type="protein sequence ID" value="RHK49120.1"/>
    <property type="molecule type" value="Genomic_DNA"/>
</dbReference>
<dbReference type="AlphaFoldDB" id="A0A415GIQ9"/>
<accession>A0A415GIQ9</accession>
<dbReference type="Proteomes" id="UP000286598">
    <property type="component" value="Unassembled WGS sequence"/>
</dbReference>
<organism evidence="1 2">
    <name type="scientific">Leyella stercorea</name>
    <dbReference type="NCBI Taxonomy" id="363265"/>
    <lineage>
        <taxon>Bacteria</taxon>
        <taxon>Pseudomonadati</taxon>
        <taxon>Bacteroidota</taxon>
        <taxon>Bacteroidia</taxon>
        <taxon>Bacteroidales</taxon>
        <taxon>Prevotellaceae</taxon>
        <taxon>Leyella</taxon>
    </lineage>
</organism>
<comment type="caution">
    <text evidence="1">The sequence shown here is derived from an EMBL/GenBank/DDBJ whole genome shotgun (WGS) entry which is preliminary data.</text>
</comment>
<sequence>MYAYNQIFTSDFSFTSSIPDRIDISTDAASVIVAVQTGTSIIFETELFPYNKIASLYDLRSIIEDFLAERSLLTPTL</sequence>
<protein>
    <submittedName>
        <fullName evidence="1">Uncharacterized protein</fullName>
    </submittedName>
</protein>